<dbReference type="Proteomes" id="UP000001982">
    <property type="component" value="Chromosome"/>
</dbReference>
<dbReference type="STRING" id="318161.Sden_1543"/>
<dbReference type="RefSeq" id="WP_011495986.1">
    <property type="nucleotide sequence ID" value="NC_007954.1"/>
</dbReference>
<gene>
    <name evidence="1" type="ordered locus">Sden_1543</name>
</gene>
<evidence type="ECO:0000313" key="2">
    <source>
        <dbReference type="Proteomes" id="UP000001982"/>
    </source>
</evidence>
<accession>Q12NZ8</accession>
<dbReference type="OrthoDB" id="5959530at2"/>
<reference evidence="1 2" key="1">
    <citation type="submission" date="2006-03" db="EMBL/GenBank/DDBJ databases">
        <title>Complete sequence of Shewanella denitrificans OS217.</title>
        <authorList>
            <consortium name="US DOE Joint Genome Institute"/>
            <person name="Copeland A."/>
            <person name="Lucas S."/>
            <person name="Lapidus A."/>
            <person name="Barry K."/>
            <person name="Detter J.C."/>
            <person name="Glavina del Rio T."/>
            <person name="Hammon N."/>
            <person name="Israni S."/>
            <person name="Dalin E."/>
            <person name="Tice H."/>
            <person name="Pitluck S."/>
            <person name="Brettin T."/>
            <person name="Bruce D."/>
            <person name="Han C."/>
            <person name="Tapia R."/>
            <person name="Gilna P."/>
            <person name="Kiss H."/>
            <person name="Schmutz J."/>
            <person name="Larimer F."/>
            <person name="Land M."/>
            <person name="Hauser L."/>
            <person name="Kyrpides N."/>
            <person name="Lykidis A."/>
            <person name="Richardson P."/>
        </authorList>
    </citation>
    <scope>NUCLEOTIDE SEQUENCE [LARGE SCALE GENOMIC DNA]</scope>
    <source>
        <strain evidence="2">OS217 / ATCC BAA-1090 / DSM 15013</strain>
    </source>
</reference>
<dbReference type="InterPro" id="IPR021732">
    <property type="entry name" value="DUF3301"/>
</dbReference>
<organism evidence="1 2">
    <name type="scientific">Shewanella denitrificans (strain OS217 / ATCC BAA-1090 / DSM 15013)</name>
    <dbReference type="NCBI Taxonomy" id="318161"/>
    <lineage>
        <taxon>Bacteria</taxon>
        <taxon>Pseudomonadati</taxon>
        <taxon>Pseudomonadota</taxon>
        <taxon>Gammaproteobacteria</taxon>
        <taxon>Alteromonadales</taxon>
        <taxon>Shewanellaceae</taxon>
        <taxon>Shewanella</taxon>
    </lineage>
</organism>
<sequence>MMSDVILILALFVLAAFFWQLRQMAELSRVFAERACQKQSVQLLAIAMIHARPSFGGHTGVCWKAKFMFEFSTDGMDQHQGQLSMKGKQIQGIEWPVFPEPEWNDAPLSQGKFDGCGAQTSCNTGKCH</sequence>
<name>Q12NZ8_SHEDO</name>
<dbReference type="Pfam" id="PF11743">
    <property type="entry name" value="DUF3301"/>
    <property type="match status" value="1"/>
</dbReference>
<dbReference type="eggNOG" id="ENOG5033B9T">
    <property type="taxonomic scope" value="Bacteria"/>
</dbReference>
<dbReference type="AlphaFoldDB" id="Q12NZ8"/>
<dbReference type="KEGG" id="sdn:Sden_1543"/>
<protein>
    <recommendedName>
        <fullName evidence="3">DUF3301 domain-containing protein</fullName>
    </recommendedName>
</protein>
<evidence type="ECO:0008006" key="3">
    <source>
        <dbReference type="Google" id="ProtNLM"/>
    </source>
</evidence>
<proteinExistence type="predicted"/>
<evidence type="ECO:0000313" key="1">
    <source>
        <dbReference type="EMBL" id="ABE54828.1"/>
    </source>
</evidence>
<dbReference type="EMBL" id="CP000302">
    <property type="protein sequence ID" value="ABE54828.1"/>
    <property type="molecule type" value="Genomic_DNA"/>
</dbReference>
<keyword evidence="2" id="KW-1185">Reference proteome</keyword>
<dbReference type="HOGENOM" id="CLU_136199_1_0_6"/>